<dbReference type="PANTHER" id="PTHR47112:SF1">
    <property type="entry name" value="PX DOMAIN-CONTAINING PROTEIN"/>
    <property type="match status" value="1"/>
</dbReference>
<dbReference type="RefSeq" id="WP_323745388.1">
    <property type="nucleotide sequence ID" value="NZ_ARXR01000030.1"/>
</dbReference>
<evidence type="ECO:0000313" key="3">
    <source>
        <dbReference type="Proteomes" id="UP000644441"/>
    </source>
</evidence>
<evidence type="ECO:0000313" key="2">
    <source>
        <dbReference type="EMBL" id="MBF5054124.1"/>
    </source>
</evidence>
<dbReference type="PANTHER" id="PTHR47112">
    <property type="entry name" value="PX DOMAIN-CONTAINING PROTEIN"/>
    <property type="match status" value="1"/>
</dbReference>
<gene>
    <name evidence="2" type="ORF">ISO4_02726</name>
</gene>
<proteinExistence type="predicted"/>
<evidence type="ECO:0008006" key="4">
    <source>
        <dbReference type="Google" id="ProtNLM"/>
    </source>
</evidence>
<dbReference type="Proteomes" id="UP000644441">
    <property type="component" value="Unassembled WGS sequence"/>
</dbReference>
<dbReference type="EMBL" id="ARXR01000030">
    <property type="protein sequence ID" value="MBF5054124.1"/>
    <property type="molecule type" value="Genomic_DNA"/>
</dbReference>
<accession>A0ABS0AJ08</accession>
<feature type="region of interest" description="Disordered" evidence="1">
    <location>
        <begin position="196"/>
        <end position="217"/>
    </location>
</feature>
<protein>
    <recommendedName>
        <fullName evidence="4">Permuted papain-like amidase YaeF/Yiix C92 family enzyme</fullName>
    </recommendedName>
</protein>
<dbReference type="InterPro" id="IPR038765">
    <property type="entry name" value="Papain-like_cys_pep_sf"/>
</dbReference>
<sequence length="238" mass="26252">MTDVQDLNLLSLETGDVLLFSGRGPVSAVIRVFTRSPWSHIGLVVRLPGYPEPLVLEAAGGGDSADLHLGRPVAGVTLVPLARKLANYAGDVAVRRRLGPPLSEARQRLARRLVARLLHRPYKNYLWCNVRDLLTGFTRPPDRRGWFCSELVAEFYRRLGWLPRDVRVSGFVPGHFGSTRLTLLDGTLLPPQFLKRGRRGPATEPPKASAAPVADTLATAPRTAAREKLLPRRSRGYA</sequence>
<keyword evidence="3" id="KW-1185">Reference proteome</keyword>
<name>A0ABS0AJ08_9GAMM</name>
<evidence type="ECO:0000256" key="1">
    <source>
        <dbReference type="SAM" id="MobiDB-lite"/>
    </source>
</evidence>
<organism evidence="2 3">
    <name type="scientific">Alloalcanivorax venustensis ISO4</name>
    <dbReference type="NCBI Taxonomy" id="1177184"/>
    <lineage>
        <taxon>Bacteria</taxon>
        <taxon>Pseudomonadati</taxon>
        <taxon>Pseudomonadota</taxon>
        <taxon>Gammaproteobacteria</taxon>
        <taxon>Oceanospirillales</taxon>
        <taxon>Alcanivoracaceae</taxon>
        <taxon>Alloalcanivorax</taxon>
    </lineage>
</organism>
<reference evidence="2 3" key="1">
    <citation type="submission" date="2012-09" db="EMBL/GenBank/DDBJ databases">
        <title>Genome Sequence of alkane-degrading Bacterium Alcanivorax venustensis ISO4.</title>
        <authorList>
            <person name="Lai Q."/>
            <person name="Shao Z."/>
        </authorList>
    </citation>
    <scope>NUCLEOTIDE SEQUENCE [LARGE SCALE GENOMIC DNA]</scope>
    <source>
        <strain evidence="2 3">ISO4</strain>
    </source>
</reference>
<dbReference type="SUPFAM" id="SSF54001">
    <property type="entry name" value="Cysteine proteinases"/>
    <property type="match status" value="1"/>
</dbReference>
<dbReference type="Gene3D" id="3.90.1720.10">
    <property type="entry name" value="endopeptidase domain like (from Nostoc punctiforme)"/>
    <property type="match status" value="1"/>
</dbReference>
<comment type="caution">
    <text evidence="2">The sequence shown here is derived from an EMBL/GenBank/DDBJ whole genome shotgun (WGS) entry which is preliminary data.</text>
</comment>